<dbReference type="PROSITE" id="PS50928">
    <property type="entry name" value="ABC_TM1"/>
    <property type="match status" value="2"/>
</dbReference>
<sequence length="546" mass="61107">MKLVPKILIHTNGWSILTFLFVCFILLPNLSILLQLFSEPNENWEHIKAYMLQDYLVTTFVMIVLLGILTIVIGVSLAWLVSAYDFPMKGFLKWGLILPLSIPPYIGAYAYHGLLNYTGIIQTTLRNSFGIQVNQKYFDIMNIPGAVFIFTVFLFPYVYMITRAFLVKQSASIIENARLLGSGSVEIFFRIVLPISRVAIVGGGSLVILEFLNDYGVVKYFGIQTLSTAIFQTWFGLGDLESAIKLAGTLMAIVVFLLLMEKIMRGRKKYSSTTTKVRPLKPIKLTGWKAGLTTFYCGSVFMLAFIIPFSQLVMWVFMAYDAVLNKDFIKLIWNSVFVASIGAIAIVIIALIIGNFTRLSNGFFSRISAKVVILGYSIPGAVIAIGVLILFIGMDKTLSAFYSLIGMNQTLVLSTSLILLCFAYVIRFLAIGYNSIEAGYEKNGNHFTEASRMLGMTMTQTFFKVDLKLIKGAVISAFILAWVEIIKELPLTLILRPFNFETLATKAFQYAGNEMVQEAAIPSLIIVMISGIFIFFSHLFMEKEVF</sequence>
<keyword evidence="5 8" id="KW-0812">Transmembrane</keyword>
<keyword evidence="3" id="KW-1003">Cell membrane</keyword>
<dbReference type="PANTHER" id="PTHR43357:SF3">
    <property type="entry name" value="FE(3+)-TRANSPORT SYSTEM PERMEASE PROTEIN FBPB 2"/>
    <property type="match status" value="1"/>
</dbReference>
<evidence type="ECO:0000256" key="7">
    <source>
        <dbReference type="ARBA" id="ARBA00023136"/>
    </source>
</evidence>
<keyword evidence="4" id="KW-0997">Cell inner membrane</keyword>
<evidence type="ECO:0000256" key="8">
    <source>
        <dbReference type="RuleBase" id="RU363032"/>
    </source>
</evidence>
<keyword evidence="11" id="KW-1185">Reference proteome</keyword>
<evidence type="ECO:0000256" key="4">
    <source>
        <dbReference type="ARBA" id="ARBA00022519"/>
    </source>
</evidence>
<feature type="domain" description="ABC transmembrane type-1" evidence="9">
    <location>
        <begin position="332"/>
        <end position="537"/>
    </location>
</feature>
<evidence type="ECO:0000313" key="10">
    <source>
        <dbReference type="EMBL" id="RKL67318.1"/>
    </source>
</evidence>
<feature type="transmembrane region" description="Helical" evidence="8">
    <location>
        <begin position="373"/>
        <end position="394"/>
    </location>
</feature>
<dbReference type="PANTHER" id="PTHR43357">
    <property type="entry name" value="INNER MEMBRANE ABC TRANSPORTER PERMEASE PROTEIN YDCV"/>
    <property type="match status" value="1"/>
</dbReference>
<reference evidence="10 11" key="1">
    <citation type="submission" date="2017-10" db="EMBL/GenBank/DDBJ databases">
        <title>Bacillus sp. nov., a halophilic bacterium isolated from a Keqin Lake.</title>
        <authorList>
            <person name="Wang H."/>
        </authorList>
    </citation>
    <scope>NUCLEOTIDE SEQUENCE [LARGE SCALE GENOMIC DNA]</scope>
    <source>
        <strain evidence="10 11">KCTC 13187</strain>
    </source>
</reference>
<dbReference type="AlphaFoldDB" id="A0A3A9K768"/>
<evidence type="ECO:0000256" key="5">
    <source>
        <dbReference type="ARBA" id="ARBA00022692"/>
    </source>
</evidence>
<dbReference type="CDD" id="cd06261">
    <property type="entry name" value="TM_PBP2"/>
    <property type="match status" value="2"/>
</dbReference>
<feature type="transmembrane region" description="Helical" evidence="8">
    <location>
        <begin position="519"/>
        <end position="541"/>
    </location>
</feature>
<dbReference type="EMBL" id="PDOE01000004">
    <property type="protein sequence ID" value="RKL67318.1"/>
    <property type="molecule type" value="Genomic_DNA"/>
</dbReference>
<dbReference type="Gene3D" id="1.10.3720.10">
    <property type="entry name" value="MetI-like"/>
    <property type="match status" value="2"/>
</dbReference>
<evidence type="ECO:0000259" key="9">
    <source>
        <dbReference type="PROSITE" id="PS50928"/>
    </source>
</evidence>
<dbReference type="SUPFAM" id="SSF161098">
    <property type="entry name" value="MetI-like"/>
    <property type="match status" value="2"/>
</dbReference>
<evidence type="ECO:0000256" key="3">
    <source>
        <dbReference type="ARBA" id="ARBA00022475"/>
    </source>
</evidence>
<feature type="transmembrane region" description="Helical" evidence="8">
    <location>
        <begin position="469"/>
        <end position="486"/>
    </location>
</feature>
<dbReference type="Proteomes" id="UP000281498">
    <property type="component" value="Unassembled WGS sequence"/>
</dbReference>
<feature type="transmembrane region" description="Helical" evidence="8">
    <location>
        <begin position="91"/>
        <end position="111"/>
    </location>
</feature>
<keyword evidence="7 8" id="KW-0472">Membrane</keyword>
<dbReference type="InterPro" id="IPR035906">
    <property type="entry name" value="MetI-like_sf"/>
</dbReference>
<feature type="domain" description="ABC transmembrane type-1" evidence="9">
    <location>
        <begin position="56"/>
        <end position="259"/>
    </location>
</feature>
<dbReference type="OrthoDB" id="9776648at2"/>
<evidence type="ECO:0000256" key="2">
    <source>
        <dbReference type="ARBA" id="ARBA00022448"/>
    </source>
</evidence>
<feature type="transmembrane region" description="Helical" evidence="8">
    <location>
        <begin position="332"/>
        <end position="353"/>
    </location>
</feature>
<evidence type="ECO:0000256" key="1">
    <source>
        <dbReference type="ARBA" id="ARBA00004429"/>
    </source>
</evidence>
<dbReference type="GO" id="GO:0055085">
    <property type="term" value="P:transmembrane transport"/>
    <property type="evidence" value="ECO:0007669"/>
    <property type="project" value="InterPro"/>
</dbReference>
<evidence type="ECO:0000313" key="11">
    <source>
        <dbReference type="Proteomes" id="UP000281498"/>
    </source>
</evidence>
<accession>A0A3A9K768</accession>
<comment type="caution">
    <text evidence="10">The sequence shown here is derived from an EMBL/GenBank/DDBJ whole genome shotgun (WGS) entry which is preliminary data.</text>
</comment>
<name>A0A3A9K768_9BACI</name>
<feature type="transmembrane region" description="Helical" evidence="8">
    <location>
        <begin position="12"/>
        <end position="37"/>
    </location>
</feature>
<feature type="transmembrane region" description="Helical" evidence="8">
    <location>
        <begin position="143"/>
        <end position="166"/>
    </location>
</feature>
<keyword evidence="6 8" id="KW-1133">Transmembrane helix</keyword>
<organism evidence="10 11">
    <name type="scientific">Salipaludibacillus neizhouensis</name>
    <dbReference type="NCBI Taxonomy" id="885475"/>
    <lineage>
        <taxon>Bacteria</taxon>
        <taxon>Bacillati</taxon>
        <taxon>Bacillota</taxon>
        <taxon>Bacilli</taxon>
        <taxon>Bacillales</taxon>
        <taxon>Bacillaceae</taxon>
    </lineage>
</organism>
<dbReference type="Pfam" id="PF00528">
    <property type="entry name" value="BPD_transp_1"/>
    <property type="match status" value="2"/>
</dbReference>
<keyword evidence="2 8" id="KW-0813">Transport</keyword>
<dbReference type="InterPro" id="IPR000515">
    <property type="entry name" value="MetI-like"/>
</dbReference>
<evidence type="ECO:0000256" key="6">
    <source>
        <dbReference type="ARBA" id="ARBA00022989"/>
    </source>
</evidence>
<comment type="subcellular location">
    <subcellularLocation>
        <location evidence="1">Cell inner membrane</location>
        <topology evidence="1">Multi-pass membrane protein</topology>
    </subcellularLocation>
    <subcellularLocation>
        <location evidence="8">Cell membrane</location>
        <topology evidence="8">Multi-pass membrane protein</topology>
    </subcellularLocation>
</comment>
<gene>
    <name evidence="10" type="ORF">CR203_10800</name>
</gene>
<feature type="transmembrane region" description="Helical" evidence="8">
    <location>
        <begin position="400"/>
        <end position="426"/>
    </location>
</feature>
<protein>
    <submittedName>
        <fullName evidence="10">Iron ABC transporter</fullName>
    </submittedName>
</protein>
<feature type="transmembrane region" description="Helical" evidence="8">
    <location>
        <begin position="294"/>
        <end position="320"/>
    </location>
</feature>
<dbReference type="GO" id="GO:0005886">
    <property type="term" value="C:plasma membrane"/>
    <property type="evidence" value="ECO:0007669"/>
    <property type="project" value="UniProtKB-SubCell"/>
</dbReference>
<dbReference type="RefSeq" id="WP_110937739.1">
    <property type="nucleotide sequence ID" value="NZ_KZ614146.1"/>
</dbReference>
<proteinExistence type="inferred from homology"/>
<feature type="transmembrane region" description="Helical" evidence="8">
    <location>
        <begin position="57"/>
        <end position="79"/>
    </location>
</feature>
<feature type="transmembrane region" description="Helical" evidence="8">
    <location>
        <begin position="187"/>
        <end position="209"/>
    </location>
</feature>
<comment type="similarity">
    <text evidence="8">Belongs to the binding-protein-dependent transport system permease family.</text>
</comment>
<feature type="transmembrane region" description="Helical" evidence="8">
    <location>
        <begin position="243"/>
        <end position="260"/>
    </location>
</feature>